<protein>
    <submittedName>
        <fullName evidence="1">Uncharacterized protein</fullName>
    </submittedName>
</protein>
<name>A0ABP5ATR2_9MICC</name>
<reference evidence="2" key="1">
    <citation type="journal article" date="2019" name="Int. J. Syst. Evol. Microbiol.">
        <title>The Global Catalogue of Microorganisms (GCM) 10K type strain sequencing project: providing services to taxonomists for standard genome sequencing and annotation.</title>
        <authorList>
            <consortium name="The Broad Institute Genomics Platform"/>
            <consortium name="The Broad Institute Genome Sequencing Center for Infectious Disease"/>
            <person name="Wu L."/>
            <person name="Ma J."/>
        </authorList>
    </citation>
    <scope>NUCLEOTIDE SEQUENCE [LARGE SCALE GENOMIC DNA]</scope>
    <source>
        <strain evidence="2">JCM 13316</strain>
    </source>
</reference>
<gene>
    <name evidence="1" type="ORF">GCM10009688_29210</name>
</gene>
<organism evidence="1 2">
    <name type="scientific">Arthrobacter gandavensis</name>
    <dbReference type="NCBI Taxonomy" id="169960"/>
    <lineage>
        <taxon>Bacteria</taxon>
        <taxon>Bacillati</taxon>
        <taxon>Actinomycetota</taxon>
        <taxon>Actinomycetes</taxon>
        <taxon>Micrococcales</taxon>
        <taxon>Micrococcaceae</taxon>
        <taxon>Arthrobacter</taxon>
    </lineage>
</organism>
<sequence length="74" mass="8303">MDISVLATWQGLGVGIQKYREGTVYAFVDGGPKEDQIRRGEIPEITIAGPGEYHGEFRWEDLSDVVLTEHDLLK</sequence>
<evidence type="ECO:0000313" key="2">
    <source>
        <dbReference type="Proteomes" id="UP001500784"/>
    </source>
</evidence>
<keyword evidence="2" id="KW-1185">Reference proteome</keyword>
<evidence type="ECO:0000313" key="1">
    <source>
        <dbReference type="EMBL" id="GAA1922341.1"/>
    </source>
</evidence>
<dbReference type="EMBL" id="BAAALV010000007">
    <property type="protein sequence ID" value="GAA1922341.1"/>
    <property type="molecule type" value="Genomic_DNA"/>
</dbReference>
<accession>A0ABP5ATR2</accession>
<comment type="caution">
    <text evidence="1">The sequence shown here is derived from an EMBL/GenBank/DDBJ whole genome shotgun (WGS) entry which is preliminary data.</text>
</comment>
<proteinExistence type="predicted"/>
<dbReference type="Proteomes" id="UP001500784">
    <property type="component" value="Unassembled WGS sequence"/>
</dbReference>
<dbReference type="RefSeq" id="WP_152228588.1">
    <property type="nucleotide sequence ID" value="NZ_BAAALV010000007.1"/>
</dbReference>